<comment type="function">
    <text evidence="2">Decarboxylates L-threonine-O-3-phosphate to yield (R)-1-amino-2-propanol O-2-phosphate, the precursor for the linkage between the nucleotide loop and the corrin ring in cobalamin.</text>
</comment>
<evidence type="ECO:0000256" key="4">
    <source>
        <dbReference type="ARBA" id="ARBA00012285"/>
    </source>
</evidence>
<gene>
    <name evidence="12" type="ORF">DFR34_10155</name>
</gene>
<dbReference type="Gene3D" id="3.90.1150.10">
    <property type="entry name" value="Aspartate Aminotransferase, domain 1"/>
    <property type="match status" value="1"/>
</dbReference>
<organism evidence="12 13">
    <name type="scientific">Rivihabitans pingtungensis</name>
    <dbReference type="NCBI Taxonomy" id="1054498"/>
    <lineage>
        <taxon>Bacteria</taxon>
        <taxon>Pseudomonadati</taxon>
        <taxon>Pseudomonadota</taxon>
        <taxon>Betaproteobacteria</taxon>
        <taxon>Neisseriales</taxon>
        <taxon>Aquaspirillaceae</taxon>
        <taxon>Rivihabitans</taxon>
    </lineage>
</organism>
<sequence>MPLTALLTPPPRPPHGGNLHAAIARFGGAPADWLDLSAALNPQPYSPPPLPDGVWQALPPPPSALLDAARSYYRADALLASAGSQAAIHTLPRLRRASQVTLAAPMYAEHRWGWQAAGHALSDCPHRTEALLHAAGHSEVLVLCQPNNPGGECIEPEVLLACARRLAERGGWLLVDEAFIDATPEASVISQVHAHPNLIVLRSLGKFFGLAGLRLGMVAAHPTILAALDAALGPWTISAAAQHIAHAALTDADWIAAARQRLPQDSARLAALLAEHGLASVGTALFRTCPHPHAEALHQALAAQRVWTRVLPGALRFGLPGGERQWQQLAQSLAADSCRHVIRR</sequence>
<reference evidence="12 13" key="1">
    <citation type="submission" date="2018-05" db="EMBL/GenBank/DDBJ databases">
        <title>Genomic Encyclopedia of Type Strains, Phase IV (KMG-IV): sequencing the most valuable type-strain genomes for metagenomic binning, comparative biology and taxonomic classification.</title>
        <authorList>
            <person name="Goeker M."/>
        </authorList>
    </citation>
    <scope>NUCLEOTIDE SEQUENCE [LARGE SCALE GENOMIC DNA]</scope>
    <source>
        <strain evidence="12 13">DSM 29661</strain>
    </source>
</reference>
<keyword evidence="8" id="KW-0456">Lyase</keyword>
<accession>A0A318L1J3</accession>
<dbReference type="RefSeq" id="WP_110389448.1">
    <property type="nucleotide sequence ID" value="NZ_QJKI01000001.1"/>
</dbReference>
<keyword evidence="13" id="KW-1185">Reference proteome</keyword>
<evidence type="ECO:0000256" key="5">
    <source>
        <dbReference type="ARBA" id="ARBA00021531"/>
    </source>
</evidence>
<dbReference type="OrthoDB" id="9799304at2"/>
<dbReference type="InterPro" id="IPR015421">
    <property type="entry name" value="PyrdxlP-dep_Trfase_major"/>
</dbReference>
<dbReference type="NCBIfam" id="TIGR01140">
    <property type="entry name" value="L_thr_O3P_dcar"/>
    <property type="match status" value="1"/>
</dbReference>
<evidence type="ECO:0000313" key="12">
    <source>
        <dbReference type="EMBL" id="PXX81826.1"/>
    </source>
</evidence>
<dbReference type="CDD" id="cd00609">
    <property type="entry name" value="AAT_like"/>
    <property type="match status" value="1"/>
</dbReference>
<dbReference type="GO" id="GO:0009236">
    <property type="term" value="P:cobalamin biosynthetic process"/>
    <property type="evidence" value="ECO:0007669"/>
    <property type="project" value="UniProtKB-UniPathway"/>
</dbReference>
<evidence type="ECO:0000256" key="8">
    <source>
        <dbReference type="ARBA" id="ARBA00023239"/>
    </source>
</evidence>
<dbReference type="InterPro" id="IPR004838">
    <property type="entry name" value="NHTrfase_class1_PyrdxlP-BS"/>
</dbReference>
<comment type="catalytic activity">
    <reaction evidence="10">
        <text>O-phospho-L-threonine + H(+) = (R)-1-aminopropan-2-yl phosphate + CO2</text>
        <dbReference type="Rhea" id="RHEA:11492"/>
        <dbReference type="ChEBI" id="CHEBI:15378"/>
        <dbReference type="ChEBI" id="CHEBI:16526"/>
        <dbReference type="ChEBI" id="CHEBI:58563"/>
        <dbReference type="ChEBI" id="CHEBI:58675"/>
        <dbReference type="EC" id="4.1.1.81"/>
    </reaction>
</comment>
<evidence type="ECO:0000259" key="11">
    <source>
        <dbReference type="Pfam" id="PF00155"/>
    </source>
</evidence>
<protein>
    <recommendedName>
        <fullName evidence="5">Putative 8-amino-7-oxononanoate synthase</fullName>
        <ecNumber evidence="4">4.1.1.81</ecNumber>
    </recommendedName>
    <alternativeName>
        <fullName evidence="9">L-threonine-O-3-phosphate decarboxylase</fullName>
    </alternativeName>
</protein>
<dbReference type="InterPro" id="IPR004839">
    <property type="entry name" value="Aminotransferase_I/II_large"/>
</dbReference>
<dbReference type="Pfam" id="PF00155">
    <property type="entry name" value="Aminotran_1_2"/>
    <property type="match status" value="1"/>
</dbReference>
<name>A0A318L1J3_9NEIS</name>
<comment type="pathway">
    <text evidence="3">Cofactor biosynthesis; adenosylcobalamin biosynthesis.</text>
</comment>
<feature type="domain" description="Aminotransferase class I/classII large" evidence="11">
    <location>
        <begin position="74"/>
        <end position="323"/>
    </location>
</feature>
<dbReference type="GO" id="GO:0048472">
    <property type="term" value="F:threonine-phosphate decarboxylase activity"/>
    <property type="evidence" value="ECO:0007669"/>
    <property type="project" value="UniProtKB-EC"/>
</dbReference>
<dbReference type="Proteomes" id="UP000247555">
    <property type="component" value="Unassembled WGS sequence"/>
</dbReference>
<dbReference type="InterPro" id="IPR005860">
    <property type="entry name" value="CobD"/>
</dbReference>
<evidence type="ECO:0000256" key="1">
    <source>
        <dbReference type="ARBA" id="ARBA00001933"/>
    </source>
</evidence>
<dbReference type="PROSITE" id="PS00105">
    <property type="entry name" value="AA_TRANSFER_CLASS_1"/>
    <property type="match status" value="1"/>
</dbReference>
<evidence type="ECO:0000256" key="10">
    <source>
        <dbReference type="ARBA" id="ARBA00048531"/>
    </source>
</evidence>
<evidence type="ECO:0000256" key="9">
    <source>
        <dbReference type="ARBA" id="ARBA00029996"/>
    </source>
</evidence>
<dbReference type="EC" id="4.1.1.81" evidence="4"/>
<proteinExistence type="predicted"/>
<dbReference type="PANTHER" id="PTHR42885:SF1">
    <property type="entry name" value="THREONINE-PHOSPHATE DECARBOXYLASE"/>
    <property type="match status" value="1"/>
</dbReference>
<comment type="caution">
    <text evidence="12">The sequence shown here is derived from an EMBL/GenBank/DDBJ whole genome shotgun (WGS) entry which is preliminary data.</text>
</comment>
<dbReference type="InterPro" id="IPR015422">
    <property type="entry name" value="PyrdxlP-dep_Trfase_small"/>
</dbReference>
<dbReference type="Gene3D" id="3.40.640.10">
    <property type="entry name" value="Type I PLP-dependent aspartate aminotransferase-like (Major domain)"/>
    <property type="match status" value="1"/>
</dbReference>
<dbReference type="PANTHER" id="PTHR42885">
    <property type="entry name" value="HISTIDINOL-PHOSPHATE AMINOTRANSFERASE-RELATED"/>
    <property type="match status" value="1"/>
</dbReference>
<comment type="cofactor">
    <cofactor evidence="1">
        <name>pyridoxal 5'-phosphate</name>
        <dbReference type="ChEBI" id="CHEBI:597326"/>
    </cofactor>
</comment>
<dbReference type="InterPro" id="IPR015424">
    <property type="entry name" value="PyrdxlP-dep_Trfase"/>
</dbReference>
<dbReference type="UniPathway" id="UPA00148"/>
<keyword evidence="6" id="KW-0169">Cobalamin biosynthesis</keyword>
<evidence type="ECO:0000256" key="3">
    <source>
        <dbReference type="ARBA" id="ARBA00004953"/>
    </source>
</evidence>
<evidence type="ECO:0000256" key="6">
    <source>
        <dbReference type="ARBA" id="ARBA00022573"/>
    </source>
</evidence>
<evidence type="ECO:0000256" key="7">
    <source>
        <dbReference type="ARBA" id="ARBA00022898"/>
    </source>
</evidence>
<evidence type="ECO:0000256" key="2">
    <source>
        <dbReference type="ARBA" id="ARBA00003444"/>
    </source>
</evidence>
<dbReference type="GO" id="GO:0030170">
    <property type="term" value="F:pyridoxal phosphate binding"/>
    <property type="evidence" value="ECO:0007669"/>
    <property type="project" value="InterPro"/>
</dbReference>
<dbReference type="EMBL" id="QJKI01000001">
    <property type="protein sequence ID" value="PXX81826.1"/>
    <property type="molecule type" value="Genomic_DNA"/>
</dbReference>
<evidence type="ECO:0000313" key="13">
    <source>
        <dbReference type="Proteomes" id="UP000247555"/>
    </source>
</evidence>
<dbReference type="AlphaFoldDB" id="A0A318L1J3"/>
<keyword evidence="7" id="KW-0663">Pyridoxal phosphate</keyword>
<dbReference type="SUPFAM" id="SSF53383">
    <property type="entry name" value="PLP-dependent transferases"/>
    <property type="match status" value="1"/>
</dbReference>